<feature type="domain" description="UBC core" evidence="1">
    <location>
        <begin position="4"/>
        <end position="157"/>
    </location>
</feature>
<protein>
    <recommendedName>
        <fullName evidence="1">UBC core domain-containing protein</fullName>
    </recommendedName>
</protein>
<dbReference type="GO" id="GO:0032446">
    <property type="term" value="P:protein modification by small protein conjugation"/>
    <property type="evidence" value="ECO:0007669"/>
    <property type="project" value="UniProtKB-ARBA"/>
</dbReference>
<dbReference type="Gene3D" id="3.10.110.10">
    <property type="entry name" value="Ubiquitin Conjugating Enzyme"/>
    <property type="match status" value="1"/>
</dbReference>
<evidence type="ECO:0000313" key="4">
    <source>
        <dbReference type="Proteomes" id="UP000030764"/>
    </source>
</evidence>
<dbReference type="SUPFAM" id="SSF54495">
    <property type="entry name" value="UBC-like"/>
    <property type="match status" value="1"/>
</dbReference>
<dbReference type="Proteomes" id="UP000030758">
    <property type="component" value="Unassembled WGS sequence"/>
</dbReference>
<dbReference type="InterPro" id="IPR050113">
    <property type="entry name" value="Ub_conjugating_enzyme"/>
</dbReference>
<dbReference type="AlphaFoldDB" id="A0A085NQ12"/>
<organism evidence="3">
    <name type="scientific">Trichuris suis</name>
    <name type="common">pig whipworm</name>
    <dbReference type="NCBI Taxonomy" id="68888"/>
    <lineage>
        <taxon>Eukaryota</taxon>
        <taxon>Metazoa</taxon>
        <taxon>Ecdysozoa</taxon>
        <taxon>Nematoda</taxon>
        <taxon>Enoplea</taxon>
        <taxon>Dorylaimia</taxon>
        <taxon>Trichinellida</taxon>
        <taxon>Trichuridae</taxon>
        <taxon>Trichuris</taxon>
    </lineage>
</organism>
<name>A0A085NQ12_9BILA</name>
<dbReference type="Proteomes" id="UP000030764">
    <property type="component" value="Unassembled WGS sequence"/>
</dbReference>
<gene>
    <name evidence="2" type="ORF">M513_05269</name>
    <name evidence="3" type="ORF">M514_05269</name>
</gene>
<proteinExistence type="predicted"/>
<dbReference type="PANTHER" id="PTHR24067">
    <property type="entry name" value="UBIQUITIN-CONJUGATING ENZYME E2"/>
    <property type="match status" value="1"/>
</dbReference>
<evidence type="ECO:0000259" key="1">
    <source>
        <dbReference type="PROSITE" id="PS50127"/>
    </source>
</evidence>
<dbReference type="PROSITE" id="PS50127">
    <property type="entry name" value="UBC_2"/>
    <property type="match status" value="1"/>
</dbReference>
<evidence type="ECO:0000313" key="2">
    <source>
        <dbReference type="EMBL" id="KFD53763.1"/>
    </source>
</evidence>
<evidence type="ECO:0000313" key="3">
    <source>
        <dbReference type="EMBL" id="KFD71558.1"/>
    </source>
</evidence>
<dbReference type="InterPro" id="IPR016135">
    <property type="entry name" value="UBQ-conjugating_enzyme/RWD"/>
</dbReference>
<dbReference type="SMART" id="SM00212">
    <property type="entry name" value="UBCc"/>
    <property type="match status" value="1"/>
</dbReference>
<dbReference type="Pfam" id="PF00179">
    <property type="entry name" value="UQ_con"/>
    <property type="match status" value="1"/>
</dbReference>
<accession>A0A085NQ12</accession>
<dbReference type="EMBL" id="KL363213">
    <property type="protein sequence ID" value="KFD53763.1"/>
    <property type="molecule type" value="Genomic_DNA"/>
</dbReference>
<dbReference type="EMBL" id="KL367481">
    <property type="protein sequence ID" value="KFD71558.1"/>
    <property type="molecule type" value="Genomic_DNA"/>
</dbReference>
<keyword evidence="4" id="KW-1185">Reference proteome</keyword>
<sequence length="166" mass="19329">MPFNPVDRLKEEIAFWKHSHPPNFVAKAIMSVNGAPDLMQWEVGIPGPSDSDWEGGLYRLLVQFPEKYPFSPPKCRFSPPIFHPNVFPNGEVLHPFLQGDVKWNSEMTILFICKAIQDMLEEPLLDYVANPEASYLHQKRENDYIEKVVNLAKEFSTELMFQRYWS</sequence>
<reference evidence="3 4" key="1">
    <citation type="journal article" date="2014" name="Nat. Genet.">
        <title>Genome and transcriptome of the porcine whipworm Trichuris suis.</title>
        <authorList>
            <person name="Jex A.R."/>
            <person name="Nejsum P."/>
            <person name="Schwarz E.M."/>
            <person name="Hu L."/>
            <person name="Young N.D."/>
            <person name="Hall R.S."/>
            <person name="Korhonen P.K."/>
            <person name="Liao S."/>
            <person name="Thamsborg S."/>
            <person name="Xia J."/>
            <person name="Xu P."/>
            <person name="Wang S."/>
            <person name="Scheerlinck J.P."/>
            <person name="Hofmann A."/>
            <person name="Sternberg P.W."/>
            <person name="Wang J."/>
            <person name="Gasser R.B."/>
        </authorList>
    </citation>
    <scope>NUCLEOTIDE SEQUENCE [LARGE SCALE GENOMIC DNA]</scope>
    <source>
        <strain evidence="3">DCEP-RM93F</strain>
        <strain evidence="2">DCEP-RM93M</strain>
    </source>
</reference>
<dbReference type="InterPro" id="IPR000608">
    <property type="entry name" value="UBC"/>
</dbReference>